<dbReference type="GO" id="GO:0005829">
    <property type="term" value="C:cytosol"/>
    <property type="evidence" value="ECO:0007669"/>
    <property type="project" value="TreeGrafter"/>
</dbReference>
<dbReference type="PANTHER" id="PTHR45753:SF6">
    <property type="entry name" value="ASPARTATE CARBAMOYLTRANSFERASE"/>
    <property type="match status" value="1"/>
</dbReference>
<comment type="caution">
    <text evidence="5">The sequence shown here is derived from an EMBL/GenBank/DDBJ whole genome shotgun (WGS) entry which is preliminary data.</text>
</comment>
<dbReference type="Pfam" id="PF00185">
    <property type="entry name" value="OTCace"/>
    <property type="match status" value="1"/>
</dbReference>
<dbReference type="EC" id="2.1.3.2" evidence="5"/>
<evidence type="ECO:0000259" key="4">
    <source>
        <dbReference type="Pfam" id="PF02729"/>
    </source>
</evidence>
<sequence>MHMKKDLLGLREMSAEEIKYILQSADTMRYILRQPIKRAPHLLGKSIVEMIYEEDTSTRTRVSFSLAAKYMQGTITVVSCKTDGGERLIDTTHIIDEMSADTIILRHPMSGAVKFVAENCRACVINAGDGFHEQPTEGLTDLFTIREEKGHIEGLRVAVIGDVLHSRIVKSDIYGLVKLGAQVAVGGPAALLPRNLEALGVKSYPTISQALTGADVVIVARLKQESIDEGRIPSRAEYKRFFCMDEARMALAKPDAILLHSGTTYSGVEVSAGLLQSGRSMVSRQIENGVAVKMAVLHQFSRKGTAYEIVD</sequence>
<dbReference type="SUPFAM" id="SSF53671">
    <property type="entry name" value="Aspartate/ornithine carbamoyltransferase"/>
    <property type="match status" value="1"/>
</dbReference>
<evidence type="ECO:0000256" key="1">
    <source>
        <dbReference type="ARBA" id="ARBA00022679"/>
    </source>
</evidence>
<name>A0A926DDN8_9FIRM</name>
<dbReference type="Gene3D" id="3.40.50.1370">
    <property type="entry name" value="Aspartate/ornithine carbamoyltransferase"/>
    <property type="match status" value="2"/>
</dbReference>
<feature type="domain" description="Aspartate/ornithine carbamoyltransferase carbamoyl-P binding" evidence="4">
    <location>
        <begin position="5"/>
        <end position="147"/>
    </location>
</feature>
<dbReference type="GO" id="GO:0004070">
    <property type="term" value="F:aspartate carbamoyltransferase activity"/>
    <property type="evidence" value="ECO:0007669"/>
    <property type="project" value="UniProtKB-EC"/>
</dbReference>
<reference evidence="5" key="1">
    <citation type="submission" date="2020-08" db="EMBL/GenBank/DDBJ databases">
        <title>Genome public.</title>
        <authorList>
            <person name="Liu C."/>
            <person name="Sun Q."/>
        </authorList>
    </citation>
    <scope>NUCLEOTIDE SEQUENCE</scope>
    <source>
        <strain evidence="5">BX7</strain>
    </source>
</reference>
<dbReference type="PANTHER" id="PTHR45753">
    <property type="entry name" value="ORNITHINE CARBAMOYLTRANSFERASE, MITOCHONDRIAL"/>
    <property type="match status" value="1"/>
</dbReference>
<dbReference type="Pfam" id="PF02729">
    <property type="entry name" value="OTCace_N"/>
    <property type="match status" value="1"/>
</dbReference>
<evidence type="ECO:0000313" key="6">
    <source>
        <dbReference type="Proteomes" id="UP000620366"/>
    </source>
</evidence>
<feature type="domain" description="Aspartate/ornithine carbamoyltransferase Asp/Orn-binding" evidence="3">
    <location>
        <begin position="153"/>
        <end position="298"/>
    </location>
</feature>
<dbReference type="InterPro" id="IPR006130">
    <property type="entry name" value="Asp/Orn_carbamoylTrfase"/>
</dbReference>
<dbReference type="GO" id="GO:0016597">
    <property type="term" value="F:amino acid binding"/>
    <property type="evidence" value="ECO:0007669"/>
    <property type="project" value="InterPro"/>
</dbReference>
<dbReference type="InterPro" id="IPR036901">
    <property type="entry name" value="Asp/Orn_carbamoylTrfase_sf"/>
</dbReference>
<proteinExistence type="inferred from homology"/>
<keyword evidence="1 2" id="KW-0808">Transferase</keyword>
<evidence type="ECO:0000256" key="2">
    <source>
        <dbReference type="RuleBase" id="RU003634"/>
    </source>
</evidence>
<protein>
    <submittedName>
        <fullName evidence="5">Aspartate carbamoyltransferase catalytic subunit</fullName>
        <ecNumber evidence="5">2.1.3.2</ecNumber>
    </submittedName>
</protein>
<dbReference type="GO" id="GO:0006520">
    <property type="term" value="P:amino acid metabolic process"/>
    <property type="evidence" value="ECO:0007669"/>
    <property type="project" value="InterPro"/>
</dbReference>
<organism evidence="5 6">
    <name type="scientific">Feifania hominis</name>
    <dbReference type="NCBI Taxonomy" id="2763660"/>
    <lineage>
        <taxon>Bacteria</taxon>
        <taxon>Bacillati</taxon>
        <taxon>Bacillota</taxon>
        <taxon>Clostridia</taxon>
        <taxon>Eubacteriales</taxon>
        <taxon>Feifaniaceae</taxon>
        <taxon>Feifania</taxon>
    </lineage>
</organism>
<dbReference type="EMBL" id="JACRSP010000001">
    <property type="protein sequence ID" value="MBC8535110.1"/>
    <property type="molecule type" value="Genomic_DNA"/>
</dbReference>
<evidence type="ECO:0000259" key="3">
    <source>
        <dbReference type="Pfam" id="PF00185"/>
    </source>
</evidence>
<dbReference type="AlphaFoldDB" id="A0A926DDN8"/>
<dbReference type="RefSeq" id="WP_249298729.1">
    <property type="nucleotide sequence ID" value="NZ_JACRSP010000001.1"/>
</dbReference>
<keyword evidence="6" id="KW-1185">Reference proteome</keyword>
<evidence type="ECO:0000313" key="5">
    <source>
        <dbReference type="EMBL" id="MBC8535110.1"/>
    </source>
</evidence>
<dbReference type="InterPro" id="IPR006132">
    <property type="entry name" value="Asp/Orn_carbamoyltranf_P-bd"/>
</dbReference>
<dbReference type="PRINTS" id="PR00100">
    <property type="entry name" value="AOTCASE"/>
</dbReference>
<dbReference type="Proteomes" id="UP000620366">
    <property type="component" value="Unassembled WGS sequence"/>
</dbReference>
<accession>A0A926DDN8</accession>
<dbReference type="NCBIfam" id="NF002032">
    <property type="entry name" value="PRK00856.1"/>
    <property type="match status" value="1"/>
</dbReference>
<dbReference type="InterPro" id="IPR006131">
    <property type="entry name" value="Asp_carbamoyltransf_Asp/Orn-bd"/>
</dbReference>
<dbReference type="PRINTS" id="PR00101">
    <property type="entry name" value="ATCASE"/>
</dbReference>
<comment type="similarity">
    <text evidence="2">Belongs to the aspartate/ornithine carbamoyltransferase superfamily.</text>
</comment>
<gene>
    <name evidence="5" type="ORF">H8695_00160</name>
</gene>